<dbReference type="KEGG" id="vqi:CCZ37_07770"/>
<gene>
    <name evidence="1" type="ORF">CCZ37_07770</name>
</gene>
<protein>
    <submittedName>
        <fullName evidence="1">Transporter</fullName>
    </submittedName>
</protein>
<reference evidence="1 2" key="1">
    <citation type="submission" date="2017-08" db="EMBL/GenBank/DDBJ databases">
        <title>The Vibrio qinghaiensis sp.-Q67 is a luminous bacteria isolated firstly from Qinghai lake, Qinghai province, China, which has been proved to be very sensitive to detect environmental and food pollutants. Therefore, complete genome analysis of V. qinghaiensis sp.-Q67 highlights the potential application of this strain on detection of hazards in the contaminated environments.</title>
        <authorList>
            <person name="Gong L."/>
        </authorList>
    </citation>
    <scope>NUCLEOTIDE SEQUENCE [LARGE SCALE GENOMIC DNA]</scope>
    <source>
        <strain evidence="1 2">Q67</strain>
    </source>
</reference>
<name>A0A223MY46_9VIBR</name>
<accession>A0A223MY46</accession>
<evidence type="ECO:0000313" key="2">
    <source>
        <dbReference type="Proteomes" id="UP000215148"/>
    </source>
</evidence>
<organism evidence="1 2">
    <name type="scientific">Vibrio qinghaiensis</name>
    <dbReference type="NCBI Taxonomy" id="2025808"/>
    <lineage>
        <taxon>Bacteria</taxon>
        <taxon>Pseudomonadati</taxon>
        <taxon>Pseudomonadota</taxon>
        <taxon>Gammaproteobacteria</taxon>
        <taxon>Vibrionales</taxon>
        <taxon>Vibrionaceae</taxon>
        <taxon>Vibrio</taxon>
    </lineage>
</organism>
<dbReference type="Proteomes" id="UP000215148">
    <property type="component" value="Chromosome 1"/>
</dbReference>
<sequence length="130" mass="14783">MSGDKMNTPERTRAVFDYTTFLGASCNKKWTFLEAMTSFAPIFGTVWKDSIKELSTPEDRLWEMALKSLSTRCSDEANLISLVRLAKLEGIEEIKLVMPYALDSEQIKVIQNKSQALIKNTKPDEFIITL</sequence>
<proteinExistence type="predicted"/>
<dbReference type="EMBL" id="CP022741">
    <property type="protein sequence ID" value="ASU22498.1"/>
    <property type="molecule type" value="Genomic_DNA"/>
</dbReference>
<evidence type="ECO:0000313" key="1">
    <source>
        <dbReference type="EMBL" id="ASU22498.1"/>
    </source>
</evidence>
<keyword evidence="2" id="KW-1185">Reference proteome</keyword>
<dbReference type="AlphaFoldDB" id="A0A223MY46"/>